<evidence type="ECO:0000256" key="1">
    <source>
        <dbReference type="ARBA" id="ARBA00010876"/>
    </source>
</evidence>
<dbReference type="InterPro" id="IPR020103">
    <property type="entry name" value="PsdUridine_synth_cat_dom_sf"/>
</dbReference>
<dbReference type="InterPro" id="IPR006224">
    <property type="entry name" value="PsdUridine_synth_RluA-like_CS"/>
</dbReference>
<dbReference type="AlphaFoldDB" id="A0A955EAS0"/>
<evidence type="ECO:0000256" key="4">
    <source>
        <dbReference type="RuleBase" id="RU362028"/>
    </source>
</evidence>
<dbReference type="PROSITE" id="PS01129">
    <property type="entry name" value="PSI_RLU"/>
    <property type="match status" value="1"/>
</dbReference>
<gene>
    <name evidence="6" type="ORF">KC980_00365</name>
</gene>
<dbReference type="EC" id="5.4.99.-" evidence="4"/>
<dbReference type="Pfam" id="PF00849">
    <property type="entry name" value="PseudoU_synth_2"/>
    <property type="match status" value="1"/>
</dbReference>
<accession>A0A955EAS0</accession>
<feature type="domain" description="Pseudouridine synthase RsuA/RluA-like" evidence="5">
    <location>
        <begin position="14"/>
        <end position="193"/>
    </location>
</feature>
<dbReference type="NCBIfam" id="TIGR00005">
    <property type="entry name" value="rluA_subfam"/>
    <property type="match status" value="1"/>
</dbReference>
<dbReference type="SUPFAM" id="SSF55120">
    <property type="entry name" value="Pseudouridine synthase"/>
    <property type="match status" value="1"/>
</dbReference>
<sequence length="263" mass="30088">MELKPTVLFEDSYIIAVNKPYGLVVNNSRSWKGITLQDLVYGYINSSIDSFQTYLDSIKNLETIEKAPIDESSLFTQRWGLVHRLDKETSGVILIAKNEDMLVNLLNQFKFRQVKKMYIALVYGKFPKDYIEVNAPIKRHPLHRTKFAVVVDGKPSQTFFKLKQHYRWGTQIISLITAEPKTGRTHQIRVHLTALLHPVLGDNLYLGKNRVQNSREVFGRLMLHASHIVFTHPATNTSISIDAPLPQEFLEISNIEGISALNE</sequence>
<evidence type="ECO:0000313" key="6">
    <source>
        <dbReference type="EMBL" id="MCA9307945.1"/>
    </source>
</evidence>
<dbReference type="PANTHER" id="PTHR21600">
    <property type="entry name" value="MITOCHONDRIAL RNA PSEUDOURIDINE SYNTHASE"/>
    <property type="match status" value="1"/>
</dbReference>
<dbReference type="EMBL" id="JAGQNX010000008">
    <property type="protein sequence ID" value="MCA9307945.1"/>
    <property type="molecule type" value="Genomic_DNA"/>
</dbReference>
<protein>
    <recommendedName>
        <fullName evidence="4">Pseudouridine synthase</fullName>
        <ecNumber evidence="4">5.4.99.-</ecNumber>
    </recommendedName>
</protein>
<proteinExistence type="inferred from homology"/>
<reference evidence="6" key="1">
    <citation type="submission" date="2020-04" db="EMBL/GenBank/DDBJ databases">
        <authorList>
            <person name="Zhang T."/>
        </authorList>
    </citation>
    <scope>NUCLEOTIDE SEQUENCE</scope>
    <source>
        <strain evidence="6">HKST-UBA79</strain>
    </source>
</reference>
<dbReference type="GO" id="GO:0003723">
    <property type="term" value="F:RNA binding"/>
    <property type="evidence" value="ECO:0007669"/>
    <property type="project" value="InterPro"/>
</dbReference>
<feature type="active site" evidence="3">
    <location>
        <position position="86"/>
    </location>
</feature>
<dbReference type="InterPro" id="IPR006145">
    <property type="entry name" value="PsdUridine_synth_RsuA/RluA"/>
</dbReference>
<dbReference type="GO" id="GO:0140098">
    <property type="term" value="F:catalytic activity, acting on RNA"/>
    <property type="evidence" value="ECO:0007669"/>
    <property type="project" value="UniProtKB-ARBA"/>
</dbReference>
<dbReference type="InterPro" id="IPR006225">
    <property type="entry name" value="PsdUridine_synth_RluC/D"/>
</dbReference>
<comment type="function">
    <text evidence="4">Responsible for synthesis of pseudouridine from uracil.</text>
</comment>
<comment type="caution">
    <text evidence="6">The sequence shown here is derived from an EMBL/GenBank/DDBJ whole genome shotgun (WGS) entry which is preliminary data.</text>
</comment>
<evidence type="ECO:0000259" key="5">
    <source>
        <dbReference type="Pfam" id="PF00849"/>
    </source>
</evidence>
<keyword evidence="2 4" id="KW-0413">Isomerase</keyword>
<dbReference type="Proteomes" id="UP000740557">
    <property type="component" value="Unassembled WGS sequence"/>
</dbReference>
<organism evidence="6 7">
    <name type="scientific">candidate division WWE3 bacterium</name>
    <dbReference type="NCBI Taxonomy" id="2053526"/>
    <lineage>
        <taxon>Bacteria</taxon>
        <taxon>Katanobacteria</taxon>
    </lineage>
</organism>
<dbReference type="Gene3D" id="3.30.2350.10">
    <property type="entry name" value="Pseudouridine synthase"/>
    <property type="match status" value="1"/>
</dbReference>
<evidence type="ECO:0000256" key="3">
    <source>
        <dbReference type="PIRSR" id="PIRSR606225-1"/>
    </source>
</evidence>
<evidence type="ECO:0000256" key="2">
    <source>
        <dbReference type="ARBA" id="ARBA00023235"/>
    </source>
</evidence>
<reference evidence="6" key="2">
    <citation type="journal article" date="2021" name="Microbiome">
        <title>Successional dynamics and alternative stable states in a saline activated sludge microbial community over 9 years.</title>
        <authorList>
            <person name="Wang Y."/>
            <person name="Ye J."/>
            <person name="Ju F."/>
            <person name="Liu L."/>
            <person name="Boyd J.A."/>
            <person name="Deng Y."/>
            <person name="Parks D.H."/>
            <person name="Jiang X."/>
            <person name="Yin X."/>
            <person name="Woodcroft B.J."/>
            <person name="Tyson G.W."/>
            <person name="Hugenholtz P."/>
            <person name="Polz M.F."/>
            <person name="Zhang T."/>
        </authorList>
    </citation>
    <scope>NUCLEOTIDE SEQUENCE</scope>
    <source>
        <strain evidence="6">HKST-UBA79</strain>
    </source>
</reference>
<dbReference type="CDD" id="cd02869">
    <property type="entry name" value="PseudoU_synth_RluA_like"/>
    <property type="match status" value="1"/>
</dbReference>
<comment type="catalytic activity">
    <reaction evidence="4">
        <text>a uridine in RNA = a pseudouridine in RNA</text>
        <dbReference type="Rhea" id="RHEA:48348"/>
        <dbReference type="Rhea" id="RHEA-COMP:12068"/>
        <dbReference type="Rhea" id="RHEA-COMP:12069"/>
        <dbReference type="ChEBI" id="CHEBI:65314"/>
        <dbReference type="ChEBI" id="CHEBI:65315"/>
    </reaction>
</comment>
<evidence type="ECO:0000313" key="7">
    <source>
        <dbReference type="Proteomes" id="UP000740557"/>
    </source>
</evidence>
<dbReference type="InterPro" id="IPR050188">
    <property type="entry name" value="RluA_PseudoU_synthase"/>
</dbReference>
<comment type="similarity">
    <text evidence="1 4">Belongs to the pseudouridine synthase RluA family.</text>
</comment>
<name>A0A955EAS0_UNCKA</name>
<dbReference type="PANTHER" id="PTHR21600:SF44">
    <property type="entry name" value="RIBOSOMAL LARGE SUBUNIT PSEUDOURIDINE SYNTHASE D"/>
    <property type="match status" value="1"/>
</dbReference>
<dbReference type="GO" id="GO:0000455">
    <property type="term" value="P:enzyme-directed rRNA pseudouridine synthesis"/>
    <property type="evidence" value="ECO:0007669"/>
    <property type="project" value="TreeGrafter"/>
</dbReference>
<dbReference type="GO" id="GO:0009982">
    <property type="term" value="F:pseudouridine synthase activity"/>
    <property type="evidence" value="ECO:0007669"/>
    <property type="project" value="InterPro"/>
</dbReference>